<organism evidence="2 3">
    <name type="scientific">Paenibacillus amylolyticus</name>
    <dbReference type="NCBI Taxonomy" id="1451"/>
    <lineage>
        <taxon>Bacteria</taxon>
        <taxon>Bacillati</taxon>
        <taxon>Bacillota</taxon>
        <taxon>Bacilli</taxon>
        <taxon>Bacillales</taxon>
        <taxon>Paenibacillaceae</taxon>
        <taxon>Paenibacillus</taxon>
    </lineage>
</organism>
<evidence type="ECO:0008006" key="4">
    <source>
        <dbReference type="Google" id="ProtNLM"/>
    </source>
</evidence>
<evidence type="ECO:0000256" key="1">
    <source>
        <dbReference type="SAM" id="Phobius"/>
    </source>
</evidence>
<proteinExistence type="predicted"/>
<name>A0AAP5LQC5_PAEAM</name>
<dbReference type="PROSITE" id="PS51257">
    <property type="entry name" value="PROKAR_LIPOPROTEIN"/>
    <property type="match status" value="1"/>
</dbReference>
<keyword evidence="1" id="KW-1133">Transmembrane helix</keyword>
<gene>
    <name evidence="2" type="ORF">J2W91_003842</name>
</gene>
<dbReference type="Proteomes" id="UP001254832">
    <property type="component" value="Unassembled WGS sequence"/>
</dbReference>
<feature type="transmembrane region" description="Helical" evidence="1">
    <location>
        <begin position="21"/>
        <end position="38"/>
    </location>
</feature>
<dbReference type="RefSeq" id="WP_056696227.1">
    <property type="nucleotide sequence ID" value="NZ_JAVDTR010000011.1"/>
</dbReference>
<accession>A0AAP5LQC5</accession>
<comment type="caution">
    <text evidence="2">The sequence shown here is derived from an EMBL/GenBank/DDBJ whole genome shotgun (WGS) entry which is preliminary data.</text>
</comment>
<dbReference type="EMBL" id="JAVDTR010000011">
    <property type="protein sequence ID" value="MDR6725343.1"/>
    <property type="molecule type" value="Genomic_DNA"/>
</dbReference>
<sequence>MTRKRTRKRRNKGTARLKKQWVTLVTLALVACLAWFNGDYKLGDWTSIFNGSSSQGVDHTLIFPSERYPETANHIRSAVKAGHSDVCTIDRDGAEANRDLSLKGVPVKKGKDRDEWPMAMCAEGGANADIQYITPKDNRGAGSWVGNQLSTYPNGTRVKFVVE</sequence>
<evidence type="ECO:0000313" key="3">
    <source>
        <dbReference type="Proteomes" id="UP001254832"/>
    </source>
</evidence>
<keyword evidence="1" id="KW-0812">Transmembrane</keyword>
<protein>
    <recommendedName>
        <fullName evidence="4">DNA-entry nuclease</fullName>
    </recommendedName>
</protein>
<reference evidence="2" key="1">
    <citation type="submission" date="2023-07" db="EMBL/GenBank/DDBJ databases">
        <title>Sorghum-associated microbial communities from plants grown in Nebraska, USA.</title>
        <authorList>
            <person name="Schachtman D."/>
        </authorList>
    </citation>
    <scope>NUCLEOTIDE SEQUENCE</scope>
    <source>
        <strain evidence="2">BE80</strain>
    </source>
</reference>
<dbReference type="AlphaFoldDB" id="A0AAP5LQC5"/>
<keyword evidence="1" id="KW-0472">Membrane</keyword>
<evidence type="ECO:0000313" key="2">
    <source>
        <dbReference type="EMBL" id="MDR6725343.1"/>
    </source>
</evidence>